<sequence>MYISACLRRCLLTIAAVVVFTSAVLAAESSPTTFSPVLRFSYTQRMRIETYDNTTWLAADSLAGSSYYRQRVSLMAQYRPSAKIELALKLTEEMRYYFVPEKRRTDFDQLFVDQLYARLDSVGRKPVNVILGRQNVEFGEGFLVMDGGPLDGSRSAYFNAARADWTVKSGQTLTLVVAYQPRWDGLLPVIHQHNRYKLLTEQNELGFMLHYNRPTAKGVLQAYLLRKQATAYQKYPRIDLNCLGARAKMPVVTRLTATSEAAIQFGRRGGQDQFSFGGYLYVDWATGWPELCPRTVTLGGLFLSGDRYTTSRYEGWDPFWGRWPKWSESYAYALAKERAIAYWTNMASLFARTTVTLTPVLDLNFEFHHLTAPRYTDPTAAFPGGNGRTRGNLTIIKLTYKADKNLTGHVLYESFRPGDFYKPTASAYGWMRMEVMLKF</sequence>
<accession>A0A855X2F9</accession>
<dbReference type="Proteomes" id="UP000250918">
    <property type="component" value="Unassembled WGS sequence"/>
</dbReference>
<dbReference type="Pfam" id="PF13372">
    <property type="entry name" value="Alginate_exp"/>
    <property type="match status" value="1"/>
</dbReference>
<dbReference type="InterPro" id="IPR025388">
    <property type="entry name" value="Alginate_export_dom"/>
</dbReference>
<feature type="signal peptide" evidence="1">
    <location>
        <begin position="1"/>
        <end position="26"/>
    </location>
</feature>
<feature type="domain" description="Alginate export" evidence="2">
    <location>
        <begin position="40"/>
        <end position="428"/>
    </location>
</feature>
<name>A0A855X2F9_9BACT</name>
<feature type="chain" id="PRO_5032914371" description="Alginate export domain-containing protein" evidence="1">
    <location>
        <begin position="27"/>
        <end position="439"/>
    </location>
</feature>
<reference evidence="3 4" key="1">
    <citation type="journal article" date="2018" name="ISME J.">
        <title>A methanotrophic archaeon couples anaerobic oxidation of methane to Fe(III) reduction.</title>
        <authorList>
            <person name="Cai C."/>
            <person name="Leu A.O."/>
            <person name="Xie G.J."/>
            <person name="Guo J."/>
            <person name="Feng Y."/>
            <person name="Zhao J.X."/>
            <person name="Tyson G.W."/>
            <person name="Yuan Z."/>
            <person name="Hu S."/>
        </authorList>
    </citation>
    <scope>NUCLEOTIDE SEQUENCE [LARGE SCALE GENOMIC DNA]</scope>
    <source>
        <strain evidence="3">FeB_12</strain>
    </source>
</reference>
<protein>
    <recommendedName>
        <fullName evidence="2">Alginate export domain-containing protein</fullName>
    </recommendedName>
</protein>
<organism evidence="3 4">
    <name type="scientific">candidate division GN15 bacterium</name>
    <dbReference type="NCBI Taxonomy" id="2072418"/>
    <lineage>
        <taxon>Bacteria</taxon>
        <taxon>candidate division GN15</taxon>
    </lineage>
</organism>
<gene>
    <name evidence="3" type="ORF">C3F09_07050</name>
</gene>
<dbReference type="EMBL" id="PQAP01000095">
    <property type="protein sequence ID" value="PWB72154.1"/>
    <property type="molecule type" value="Genomic_DNA"/>
</dbReference>
<evidence type="ECO:0000256" key="1">
    <source>
        <dbReference type="SAM" id="SignalP"/>
    </source>
</evidence>
<proteinExistence type="predicted"/>
<evidence type="ECO:0000313" key="3">
    <source>
        <dbReference type="EMBL" id="PWB72154.1"/>
    </source>
</evidence>
<evidence type="ECO:0000313" key="4">
    <source>
        <dbReference type="Proteomes" id="UP000250918"/>
    </source>
</evidence>
<comment type="caution">
    <text evidence="3">The sequence shown here is derived from an EMBL/GenBank/DDBJ whole genome shotgun (WGS) entry which is preliminary data.</text>
</comment>
<keyword evidence="1" id="KW-0732">Signal</keyword>
<evidence type="ECO:0000259" key="2">
    <source>
        <dbReference type="Pfam" id="PF13372"/>
    </source>
</evidence>
<dbReference type="AlphaFoldDB" id="A0A855X2F9"/>